<proteinExistence type="predicted"/>
<gene>
    <name evidence="1" type="ordered locus">MHF_0397</name>
</gene>
<protein>
    <submittedName>
        <fullName evidence="1">Uncharacterized protein</fullName>
    </submittedName>
</protein>
<evidence type="ECO:0000313" key="1">
    <source>
        <dbReference type="EMBL" id="AEG72673.1"/>
    </source>
</evidence>
<organism evidence="1 2">
    <name type="scientific">Mycoplasma haemofelis (strain Ohio2)</name>
    <dbReference type="NCBI Taxonomy" id="859194"/>
    <lineage>
        <taxon>Bacteria</taxon>
        <taxon>Bacillati</taxon>
        <taxon>Mycoplasmatota</taxon>
        <taxon>Mollicutes</taxon>
        <taxon>Mycoplasmataceae</taxon>
        <taxon>Mycoplasma</taxon>
    </lineage>
</organism>
<dbReference type="BioCyc" id="MHAE859194:G1GR7-389-MONOMER"/>
<evidence type="ECO:0000313" key="2">
    <source>
        <dbReference type="Proteomes" id="UP000007952"/>
    </source>
</evidence>
<dbReference type="KEGG" id="mhf:MHF_0397"/>
<reference evidence="1 2" key="1">
    <citation type="journal article" date="2011" name="J. Bacteriol.">
        <title>Complete genome sequences of two hemotropic Mycoplasmas, Mycoplasma haemofelis strain Ohio2 and Mycoplasma suis strain Illinois.</title>
        <authorList>
            <person name="Messick J.B."/>
            <person name="Santos A.P."/>
            <person name="Guimaraes A.M."/>
        </authorList>
    </citation>
    <scope>NUCLEOTIDE SEQUENCE [LARGE SCALE GENOMIC DNA]</scope>
    <source>
        <strain evidence="1 2">Ohio2</strain>
    </source>
</reference>
<dbReference type="EMBL" id="CP002808">
    <property type="protein sequence ID" value="AEG72673.1"/>
    <property type="molecule type" value="Genomic_DNA"/>
</dbReference>
<dbReference type="Proteomes" id="UP000007952">
    <property type="component" value="Chromosome"/>
</dbReference>
<dbReference type="STRING" id="859194.MHF_0397"/>
<dbReference type="HOGENOM" id="CLU_098620_3_0_14"/>
<sequence length="206" mass="23037">MNKLVPVLGTAGVGLAGGGAAWASGVFSKDEAIRNKLREEKYEVLSAAVKEHWDKILDSYKKPQNKWGFEGQKIENISQLQNVCKSSITSNYSDTIYKAITKWCVVPRTAENLLGDSVSLLEVDDTKTDDQASWKHNVDDYLKTKTGTTYSLKDVTFTDNQEAENTKKLKAGCKTRRGKFTYDVDLDDSIAEIKKWCLAKTQSPQE</sequence>
<dbReference type="AlphaFoldDB" id="F6FH68"/>
<name>F6FH68_MYCHI</name>
<reference key="2">
    <citation type="submission" date="2011-05" db="EMBL/GenBank/DDBJ databases">
        <title>The Genome of Mycoplasma haemofelis Strain Ohio2, a pathogenic hemoplasma of the cat.</title>
        <authorList>
            <person name="Santos A.P."/>
            <person name="Guimaraes A.M.S."/>
            <person name="SanMiguel P.J."/>
            <person name="Martin S.W."/>
            <person name="Messick J.B."/>
        </authorList>
    </citation>
    <scope>NUCLEOTIDE SEQUENCE</scope>
    <source>
        <strain>Ohio2</strain>
    </source>
</reference>
<accession>F6FH68</accession>